<dbReference type="GeneID" id="106462609"/>
<dbReference type="PROSITE" id="PS51084">
    <property type="entry name" value="HIT_2"/>
    <property type="match status" value="1"/>
</dbReference>
<dbReference type="SUPFAM" id="SSF54197">
    <property type="entry name" value="HIT-like"/>
    <property type="match status" value="1"/>
</dbReference>
<evidence type="ECO:0000259" key="2">
    <source>
        <dbReference type="PROSITE" id="PS51084"/>
    </source>
</evidence>
<dbReference type="Pfam" id="PF01230">
    <property type="entry name" value="HIT"/>
    <property type="match status" value="1"/>
</dbReference>
<dbReference type="CDD" id="cd01276">
    <property type="entry name" value="PKCI_related"/>
    <property type="match status" value="1"/>
</dbReference>
<dbReference type="InterPro" id="IPR011146">
    <property type="entry name" value="HIT-like"/>
</dbReference>
<dbReference type="PANTHER" id="PTHR23089">
    <property type="entry name" value="HISTIDINE TRIAD HIT PROTEIN"/>
    <property type="match status" value="1"/>
</dbReference>
<proteinExistence type="predicted"/>
<dbReference type="RefSeq" id="XP_013778005.1">
    <property type="nucleotide sequence ID" value="XM_013922551.2"/>
</dbReference>
<dbReference type="InterPro" id="IPR036265">
    <property type="entry name" value="HIT-like_sf"/>
</dbReference>
<gene>
    <name evidence="4 5 6 7 8" type="primary">LOC106462609</name>
</gene>
<dbReference type="InterPro" id="IPR001310">
    <property type="entry name" value="Histidine_triad_HIT"/>
</dbReference>
<dbReference type="RefSeq" id="XP_022245631.1">
    <property type="nucleotide sequence ID" value="XM_022389923.1"/>
</dbReference>
<dbReference type="Gene3D" id="3.30.428.10">
    <property type="entry name" value="HIT-like"/>
    <property type="match status" value="1"/>
</dbReference>
<evidence type="ECO:0000313" key="8">
    <source>
        <dbReference type="RefSeq" id="XP_022245634.1"/>
    </source>
</evidence>
<feature type="domain" description="HIT" evidence="2">
    <location>
        <begin position="19"/>
        <end position="127"/>
    </location>
</feature>
<dbReference type="RefSeq" id="XP_022245632.1">
    <property type="nucleotide sequence ID" value="XM_022389924.1"/>
</dbReference>
<reference evidence="4 5" key="1">
    <citation type="submission" date="2025-05" db="UniProtKB">
        <authorList>
            <consortium name="RefSeq"/>
        </authorList>
    </citation>
    <scope>IDENTIFICATION</scope>
    <source>
        <tissue evidence="4 5">Muscle</tissue>
    </source>
</reference>
<keyword evidence="3" id="KW-1185">Reference proteome</keyword>
<sequence length="127" mass="14311">MEELHRAQKALKDIGKPTCFLKIIKKDLPADILYEDDCCIAFRDINPQAPSHFLVVPKKPISMLDNIQEEDSKLLGHLLITAKKVAAQENLTSGYRLVINNGEQGCQSVYHFHIDVLGGREMEWPPG</sequence>
<dbReference type="PRINTS" id="PR00332">
    <property type="entry name" value="HISTRIAD"/>
</dbReference>
<organism evidence="3 5">
    <name type="scientific">Limulus polyphemus</name>
    <name type="common">Atlantic horseshoe crab</name>
    <dbReference type="NCBI Taxonomy" id="6850"/>
    <lineage>
        <taxon>Eukaryota</taxon>
        <taxon>Metazoa</taxon>
        <taxon>Ecdysozoa</taxon>
        <taxon>Arthropoda</taxon>
        <taxon>Chelicerata</taxon>
        <taxon>Merostomata</taxon>
        <taxon>Xiphosura</taxon>
        <taxon>Limulidae</taxon>
        <taxon>Limulus</taxon>
    </lineage>
</organism>
<accession>A0ABM1SPS5</accession>
<dbReference type="RefSeq" id="XP_022245634.1">
    <property type="nucleotide sequence ID" value="XM_022389926.1"/>
</dbReference>
<evidence type="ECO:0000256" key="1">
    <source>
        <dbReference type="PROSITE-ProRule" id="PRU00464"/>
    </source>
</evidence>
<comment type="caution">
    <text evidence="1">Lacks conserved residue(s) required for the propagation of feature annotation.</text>
</comment>
<dbReference type="Proteomes" id="UP000694941">
    <property type="component" value="Unplaced"/>
</dbReference>
<evidence type="ECO:0000313" key="7">
    <source>
        <dbReference type="RefSeq" id="XP_022245633.1"/>
    </source>
</evidence>
<name>A0ABM1SPS5_LIMPO</name>
<evidence type="ECO:0000313" key="5">
    <source>
        <dbReference type="RefSeq" id="XP_022245631.1"/>
    </source>
</evidence>
<evidence type="ECO:0000313" key="6">
    <source>
        <dbReference type="RefSeq" id="XP_022245632.1"/>
    </source>
</evidence>
<evidence type="ECO:0000313" key="4">
    <source>
        <dbReference type="RefSeq" id="XP_013778005.1"/>
    </source>
</evidence>
<evidence type="ECO:0000313" key="3">
    <source>
        <dbReference type="Proteomes" id="UP000694941"/>
    </source>
</evidence>
<protein>
    <submittedName>
        <fullName evidence="4 5">Uncharacterized protein LOC106462609 isoform X1</fullName>
    </submittedName>
</protein>
<dbReference type="RefSeq" id="XP_022245633.1">
    <property type="nucleotide sequence ID" value="XM_022389925.1"/>
</dbReference>